<dbReference type="AlphaFoldDB" id="A0A0X3BH36"/>
<dbReference type="EMBL" id="LT158599">
    <property type="protein sequence ID" value="CVK31438.1"/>
    <property type="molecule type" value="Genomic_DNA"/>
</dbReference>
<protein>
    <submittedName>
        <fullName evidence="1">Uncharacterized protein</fullName>
    </submittedName>
</protein>
<proteinExistence type="predicted"/>
<reference evidence="1 2" key="1">
    <citation type="submission" date="2016-01" db="EMBL/GenBank/DDBJ databases">
        <authorList>
            <person name="Manzoor S."/>
        </authorList>
    </citation>
    <scope>NUCLEOTIDE SEQUENCE [LARGE SCALE GENOMIC DNA]</scope>
    <source>
        <strain evidence="1">Methanoculleus sp MAB1</strain>
    </source>
</reference>
<dbReference type="Proteomes" id="UP000069850">
    <property type="component" value="Chromosome 1"/>
</dbReference>
<gene>
    <name evidence="1" type="ORF">MMAB1_0221</name>
</gene>
<accession>A0A0X3BH36</accession>
<dbReference type="KEGG" id="mema:MMAB1_0221"/>
<evidence type="ECO:0000313" key="2">
    <source>
        <dbReference type="Proteomes" id="UP000069850"/>
    </source>
</evidence>
<organism evidence="1 2">
    <name type="scientific">Methanoculleus bourgensis</name>
    <dbReference type="NCBI Taxonomy" id="83986"/>
    <lineage>
        <taxon>Archaea</taxon>
        <taxon>Methanobacteriati</taxon>
        <taxon>Methanobacteriota</taxon>
        <taxon>Stenosarchaea group</taxon>
        <taxon>Methanomicrobia</taxon>
        <taxon>Methanomicrobiales</taxon>
        <taxon>Methanomicrobiaceae</taxon>
        <taxon>Methanoculleus</taxon>
    </lineage>
</organism>
<evidence type="ECO:0000313" key="1">
    <source>
        <dbReference type="EMBL" id="CVK31438.1"/>
    </source>
</evidence>
<name>A0A0X3BH36_9EURY</name>
<sequence>MGKLHIIFSVKINSNLKSDND</sequence>